<reference evidence="1 3" key="1">
    <citation type="submission" date="2012-10" db="EMBL/GenBank/DDBJ databases">
        <title>Genome assembly of Amycolatopsis azurea DSM 43854.</title>
        <authorList>
            <person name="Khatri I."/>
            <person name="Kaur I."/>
            <person name="Subramanian S."/>
            <person name="Mayilraj S."/>
        </authorList>
    </citation>
    <scope>NUCLEOTIDE SEQUENCE [LARGE SCALE GENOMIC DNA]</scope>
    <source>
        <strain evidence="1 3">DSM 43854</strain>
    </source>
</reference>
<dbReference type="Proteomes" id="UP000014137">
    <property type="component" value="Unassembled WGS sequence"/>
</dbReference>
<organism evidence="1 3">
    <name type="scientific">Amycolatopsis azurea DSM 43854</name>
    <dbReference type="NCBI Taxonomy" id="1238180"/>
    <lineage>
        <taxon>Bacteria</taxon>
        <taxon>Bacillati</taxon>
        <taxon>Actinomycetota</taxon>
        <taxon>Actinomycetes</taxon>
        <taxon>Pseudonocardiales</taxon>
        <taxon>Pseudonocardiaceae</taxon>
        <taxon>Amycolatopsis</taxon>
    </lineage>
</organism>
<reference evidence="2 4" key="2">
    <citation type="submission" date="2017-02" db="EMBL/GenBank/DDBJ databases">
        <title>Amycolatopsis azurea DSM 43854 draft genome.</title>
        <authorList>
            <person name="Mayilraj S."/>
        </authorList>
    </citation>
    <scope>NUCLEOTIDE SEQUENCE [LARGE SCALE GENOMIC DNA]</scope>
    <source>
        <strain evidence="2 4">DSM 43854</strain>
    </source>
</reference>
<dbReference type="Proteomes" id="UP000188551">
    <property type="component" value="Unassembled WGS sequence"/>
</dbReference>
<dbReference type="AlphaFoldDB" id="M2Q716"/>
<evidence type="ECO:0000313" key="2">
    <source>
        <dbReference type="EMBL" id="OOC05428.1"/>
    </source>
</evidence>
<evidence type="ECO:0000313" key="3">
    <source>
        <dbReference type="Proteomes" id="UP000014137"/>
    </source>
</evidence>
<dbReference type="RefSeq" id="WP_005168111.1">
    <property type="nucleotide sequence ID" value="NZ_ANMG01000113.1"/>
</dbReference>
<protein>
    <submittedName>
        <fullName evidence="1">Uncharacterized protein</fullName>
    </submittedName>
</protein>
<dbReference type="EMBL" id="MUXN01000013">
    <property type="protein sequence ID" value="OOC05428.1"/>
    <property type="molecule type" value="Genomic_DNA"/>
</dbReference>
<dbReference type="EMBL" id="ANMG01000113">
    <property type="protein sequence ID" value="EMD21887.1"/>
    <property type="molecule type" value="Genomic_DNA"/>
</dbReference>
<sequence>MAFHQAHGKVVHRTTPLHGYSAIHMVERFTGGRWELAAGLPRDAEEITEDAAREILGDAADEPSRFALAPEAGTTGGLNAWPAQLDSMIDATVAWLRASAVGSDTELAWARYQSWDYDYELDTQEALRDTASLVSRMVEQRARLAARAEMRRTRDVD</sequence>
<dbReference type="PATRIC" id="fig|1238180.3.peg.8388"/>
<evidence type="ECO:0000313" key="4">
    <source>
        <dbReference type="Proteomes" id="UP000188551"/>
    </source>
</evidence>
<evidence type="ECO:0000313" key="1">
    <source>
        <dbReference type="EMBL" id="EMD21887.1"/>
    </source>
</evidence>
<name>M2Q716_9PSEU</name>
<gene>
    <name evidence="2" type="ORF">B0293_18545</name>
    <name evidence="1" type="ORF">C791_0737</name>
</gene>
<dbReference type="OrthoDB" id="3637391at2"/>
<proteinExistence type="predicted"/>
<keyword evidence="4" id="KW-1185">Reference proteome</keyword>
<accession>M2Q716</accession>
<comment type="caution">
    <text evidence="1">The sequence shown here is derived from an EMBL/GenBank/DDBJ whole genome shotgun (WGS) entry which is preliminary data.</text>
</comment>